<dbReference type="Proteomes" id="UP000014207">
    <property type="component" value="Unassembled WGS sequence"/>
</dbReference>
<dbReference type="InterPro" id="IPR047661">
    <property type="entry name" value="IstB"/>
</dbReference>
<evidence type="ECO:0000259" key="4">
    <source>
        <dbReference type="SMART" id="SM00382"/>
    </source>
</evidence>
<feature type="domain" description="AAA+ ATPase" evidence="4">
    <location>
        <begin position="100"/>
        <end position="233"/>
    </location>
</feature>
<sequence length="257" mass="29686">MTKRRKELVEYARRLKLPNLAEHMGAILHEAQEKQPTYPEFLLACLEREVRDRERKNYLCRLKAAGLPPRYDLDTYDFERTDGMDARRLRELRELVWVGQAYNILLTGGSGTGKTFIAAGLVHEAVKAGYKAYMVTLEELLTCLKTKDLSRHAMKTYKRIMKAQLLAIDDATLFPLKREDALLLFKLVNEFQERTSLVITANKALVQWLEPLEDEAVTAALLDRLLYCCEIIRLSGTSYRMENRKTIFSNHEQDIGT</sequence>
<dbReference type="RefSeq" id="WP_016268417.1">
    <property type="nucleotide sequence ID" value="NZ_KE159459.1"/>
</dbReference>
<dbReference type="HOGENOM" id="CLU_062999_1_2_10"/>
<dbReference type="Pfam" id="PF01695">
    <property type="entry name" value="IstB_IS21"/>
    <property type="match status" value="1"/>
</dbReference>
<proteinExistence type="inferred from homology"/>
<organism evidence="5 6">
    <name type="scientific">Bacteroides thetaiotaomicron dnLKV9</name>
    <dbReference type="NCBI Taxonomy" id="1235785"/>
    <lineage>
        <taxon>Bacteria</taxon>
        <taxon>Pseudomonadati</taxon>
        <taxon>Bacteroidota</taxon>
        <taxon>Bacteroidia</taxon>
        <taxon>Bacteroidales</taxon>
        <taxon>Bacteroidaceae</taxon>
        <taxon>Bacteroides</taxon>
    </lineage>
</organism>
<evidence type="ECO:0000256" key="2">
    <source>
        <dbReference type="ARBA" id="ARBA00022741"/>
    </source>
</evidence>
<comment type="similarity">
    <text evidence="1">Belongs to the IS21/IS1162 putative ATP-binding protein family.</text>
</comment>
<dbReference type="SUPFAM" id="SSF52540">
    <property type="entry name" value="P-loop containing nucleoside triphosphate hydrolases"/>
    <property type="match status" value="1"/>
</dbReference>
<dbReference type="AlphaFoldDB" id="R9HHF0"/>
<evidence type="ECO:0000313" key="6">
    <source>
        <dbReference type="Proteomes" id="UP000014207"/>
    </source>
</evidence>
<dbReference type="NCBIfam" id="NF038214">
    <property type="entry name" value="IS21_help_AAA"/>
    <property type="match status" value="1"/>
</dbReference>
<dbReference type="GeneID" id="82153993"/>
<dbReference type="EMBL" id="ASSM01000009">
    <property type="protein sequence ID" value="EOS00595.1"/>
    <property type="molecule type" value="Genomic_DNA"/>
</dbReference>
<evidence type="ECO:0000256" key="1">
    <source>
        <dbReference type="ARBA" id="ARBA00008059"/>
    </source>
</evidence>
<dbReference type="Gene3D" id="3.40.50.300">
    <property type="entry name" value="P-loop containing nucleotide triphosphate hydrolases"/>
    <property type="match status" value="1"/>
</dbReference>
<dbReference type="GO" id="GO:0006260">
    <property type="term" value="P:DNA replication"/>
    <property type="evidence" value="ECO:0007669"/>
    <property type="project" value="TreeGrafter"/>
</dbReference>
<dbReference type="SMART" id="SM00382">
    <property type="entry name" value="AAA"/>
    <property type="match status" value="1"/>
</dbReference>
<dbReference type="PANTHER" id="PTHR30050:SF4">
    <property type="entry name" value="ATP-BINDING PROTEIN RV3427C IN INSERTION SEQUENCE-RELATED"/>
    <property type="match status" value="1"/>
</dbReference>
<dbReference type="InterPro" id="IPR002611">
    <property type="entry name" value="IstB_ATP-bd"/>
</dbReference>
<evidence type="ECO:0000313" key="5">
    <source>
        <dbReference type="EMBL" id="EOS00595.1"/>
    </source>
</evidence>
<dbReference type="GO" id="GO:0005524">
    <property type="term" value="F:ATP binding"/>
    <property type="evidence" value="ECO:0007669"/>
    <property type="project" value="UniProtKB-KW"/>
</dbReference>
<protein>
    <recommendedName>
        <fullName evidence="4">AAA+ ATPase domain-containing protein</fullName>
    </recommendedName>
</protein>
<keyword evidence="2" id="KW-0547">Nucleotide-binding</keyword>
<gene>
    <name evidence="5" type="ORF">C799_02444</name>
</gene>
<comment type="caution">
    <text evidence="5">The sequence shown here is derived from an EMBL/GenBank/DDBJ whole genome shotgun (WGS) entry which is preliminary data.</text>
</comment>
<dbReference type="CDD" id="cd00009">
    <property type="entry name" value="AAA"/>
    <property type="match status" value="1"/>
</dbReference>
<accession>R9HHF0</accession>
<dbReference type="InterPro" id="IPR027417">
    <property type="entry name" value="P-loop_NTPase"/>
</dbReference>
<dbReference type="PATRIC" id="fig|1235785.3.peg.2452"/>
<dbReference type="InterPro" id="IPR028350">
    <property type="entry name" value="DNAC/IstB-like"/>
</dbReference>
<dbReference type="PIRSF" id="PIRSF003073">
    <property type="entry name" value="DNAC_TnpB_IstB"/>
    <property type="match status" value="1"/>
</dbReference>
<keyword evidence="3" id="KW-0067">ATP-binding</keyword>
<evidence type="ECO:0000256" key="3">
    <source>
        <dbReference type="ARBA" id="ARBA00022840"/>
    </source>
</evidence>
<reference evidence="5 6" key="1">
    <citation type="submission" date="2013-04" db="EMBL/GenBank/DDBJ databases">
        <title>The Genome Sequence of Bacteroides thetaiotaomicron dnLKV9.</title>
        <authorList>
            <consortium name="The Broad Institute Genomics Platform"/>
            <consortium name="The Broad Institute Genome Sequencing Center for Infectious Disease"/>
            <person name="Earl A."/>
            <person name="Xavier R."/>
            <person name="Kuhn K."/>
            <person name="Stappenbeck T."/>
            <person name="Walker B."/>
            <person name="Young S."/>
            <person name="Zeng Q."/>
            <person name="Gargeya S."/>
            <person name="Fitzgerald M."/>
            <person name="Haas B."/>
            <person name="Abouelleil A."/>
            <person name="Allen A.W."/>
            <person name="Alvarado L."/>
            <person name="Arachchi H.M."/>
            <person name="Berlin A.M."/>
            <person name="Chapman S.B."/>
            <person name="Gainer-Dewar J."/>
            <person name="Goldberg J."/>
            <person name="Griggs A."/>
            <person name="Gujja S."/>
            <person name="Hansen M."/>
            <person name="Howarth C."/>
            <person name="Imamovic A."/>
            <person name="Ireland A."/>
            <person name="Larimer J."/>
            <person name="McCowan C."/>
            <person name="Murphy C."/>
            <person name="Pearson M."/>
            <person name="Poon T.W."/>
            <person name="Priest M."/>
            <person name="Roberts A."/>
            <person name="Saif S."/>
            <person name="Shea T."/>
            <person name="Sisk P."/>
            <person name="Sykes S."/>
            <person name="Wortman J."/>
            <person name="Nusbaum C."/>
            <person name="Birren B."/>
        </authorList>
    </citation>
    <scope>NUCLEOTIDE SEQUENCE [LARGE SCALE GENOMIC DNA]</scope>
    <source>
        <strain evidence="6">dnLKV9</strain>
    </source>
</reference>
<dbReference type="PANTHER" id="PTHR30050">
    <property type="entry name" value="CHROMOSOMAL REPLICATION INITIATOR PROTEIN DNAA"/>
    <property type="match status" value="1"/>
</dbReference>
<name>R9HHF0_BACT4</name>
<dbReference type="InterPro" id="IPR003593">
    <property type="entry name" value="AAA+_ATPase"/>
</dbReference>